<proteinExistence type="predicted"/>
<reference evidence="1" key="1">
    <citation type="submission" date="2013-11" db="EMBL/GenBank/DDBJ databases">
        <authorList>
            <person name="GENOMES U."/>
        </authorList>
    </citation>
    <scope>NUCLEOTIDE SEQUENCE</scope>
    <source>
        <strain evidence="1">MVT06</strain>
    </source>
</reference>
<reference evidence="1" key="2">
    <citation type="submission" date="2014-05" db="EMBL/GenBank/DDBJ databases">
        <title>Genome sequencing of Bartonella spp. isolated from human blood.</title>
        <authorList>
            <person name="Raoult D."/>
        </authorList>
    </citation>
    <scope>NUCLEOTIDE SEQUENCE</scope>
    <source>
        <strain evidence="1">MVT06</strain>
    </source>
</reference>
<dbReference type="AlphaFoldDB" id="A0A024LQF5"/>
<protein>
    <submittedName>
        <fullName evidence="1">Uncharacterized protein</fullName>
    </submittedName>
</protein>
<sequence length="106" mass="12305">MRKRDMRAGGVHARCEWGMLRRERVSEGRGCVSVWLGRWFERAGMSRQTWEEEWMCGEGGMRARRLWVLYGVRAWRDDTSCGYCCGISMSGERWSGSQVGEGWECA</sequence>
<gene>
    <name evidence="1" type="ORF">BN1046_00337</name>
</gene>
<accession>A0A024LQF5</accession>
<dbReference type="EMBL" id="HG977194">
    <property type="protein sequence ID" value="CDP79443.1"/>
    <property type="molecule type" value="Genomic_DNA"/>
</dbReference>
<name>A0A024LQF5_9HYPH</name>
<evidence type="ECO:0000313" key="1">
    <source>
        <dbReference type="EMBL" id="CDP79443.1"/>
    </source>
</evidence>
<organism evidence="1">
    <name type="scientific">Bartonella schoenbuchensis</name>
    <dbReference type="NCBI Taxonomy" id="165694"/>
    <lineage>
        <taxon>Bacteria</taxon>
        <taxon>Pseudomonadati</taxon>
        <taxon>Pseudomonadota</taxon>
        <taxon>Alphaproteobacteria</taxon>
        <taxon>Hyphomicrobiales</taxon>
        <taxon>Bartonellaceae</taxon>
        <taxon>Bartonella</taxon>
    </lineage>
</organism>